<evidence type="ECO:0000313" key="3">
    <source>
        <dbReference type="Proteomes" id="UP000242877"/>
    </source>
</evidence>
<dbReference type="SUPFAM" id="SSF54373">
    <property type="entry name" value="FAD-linked reductases, C-terminal domain"/>
    <property type="match status" value="1"/>
</dbReference>
<organism evidence="2 3">
    <name type="scientific">Ascosphaera apis ARSEF 7405</name>
    <dbReference type="NCBI Taxonomy" id="392613"/>
    <lineage>
        <taxon>Eukaryota</taxon>
        <taxon>Fungi</taxon>
        <taxon>Dikarya</taxon>
        <taxon>Ascomycota</taxon>
        <taxon>Pezizomycotina</taxon>
        <taxon>Eurotiomycetes</taxon>
        <taxon>Eurotiomycetidae</taxon>
        <taxon>Onygenales</taxon>
        <taxon>Ascosphaeraceae</taxon>
        <taxon>Ascosphaera</taxon>
    </lineage>
</organism>
<feature type="domain" description="Amine oxidase" evidence="1">
    <location>
        <begin position="14"/>
        <end position="483"/>
    </location>
</feature>
<gene>
    <name evidence="2" type="ORF">AAP_01423</name>
</gene>
<dbReference type="InterPro" id="IPR050281">
    <property type="entry name" value="Flavin_monoamine_oxidase"/>
</dbReference>
<accession>A0A168BU47</accession>
<evidence type="ECO:0000313" key="2">
    <source>
        <dbReference type="EMBL" id="KZZ95747.1"/>
    </source>
</evidence>
<dbReference type="Proteomes" id="UP000242877">
    <property type="component" value="Unassembled WGS sequence"/>
</dbReference>
<dbReference type="PRINTS" id="PR00419">
    <property type="entry name" value="ADXRDTASE"/>
</dbReference>
<protein>
    <submittedName>
        <fullName evidence="2">Flavin containing amine oxidase</fullName>
    </submittedName>
</protein>
<dbReference type="GO" id="GO:0016491">
    <property type="term" value="F:oxidoreductase activity"/>
    <property type="evidence" value="ECO:0007669"/>
    <property type="project" value="InterPro"/>
</dbReference>
<reference evidence="2 3" key="1">
    <citation type="journal article" date="2016" name="Genome Biol. Evol.">
        <title>Divergent and convergent evolution of fungal pathogenicity.</title>
        <authorList>
            <person name="Shang Y."/>
            <person name="Xiao G."/>
            <person name="Zheng P."/>
            <person name="Cen K."/>
            <person name="Zhan S."/>
            <person name="Wang C."/>
        </authorList>
    </citation>
    <scope>NUCLEOTIDE SEQUENCE [LARGE SCALE GENOMIC DNA]</scope>
    <source>
        <strain evidence="2 3">ARSEF 7405</strain>
    </source>
</reference>
<dbReference type="GO" id="GO:0050660">
    <property type="term" value="F:flavin adenine dinucleotide binding"/>
    <property type="evidence" value="ECO:0007669"/>
    <property type="project" value="TreeGrafter"/>
</dbReference>
<dbReference type="GO" id="GO:0006338">
    <property type="term" value="P:chromatin remodeling"/>
    <property type="evidence" value="ECO:0007669"/>
    <property type="project" value="TreeGrafter"/>
</dbReference>
<evidence type="ECO:0000259" key="1">
    <source>
        <dbReference type="Pfam" id="PF01593"/>
    </source>
</evidence>
<dbReference type="VEuPathDB" id="FungiDB:AAP_01423"/>
<dbReference type="SUPFAM" id="SSF51905">
    <property type="entry name" value="FAD/NAD(P)-binding domain"/>
    <property type="match status" value="1"/>
</dbReference>
<dbReference type="GO" id="GO:0003682">
    <property type="term" value="F:chromatin binding"/>
    <property type="evidence" value="ECO:0007669"/>
    <property type="project" value="TreeGrafter"/>
</dbReference>
<dbReference type="EMBL" id="AZGZ01000004">
    <property type="protein sequence ID" value="KZZ95747.1"/>
    <property type="molecule type" value="Genomic_DNA"/>
</dbReference>
<dbReference type="PANTHER" id="PTHR10742">
    <property type="entry name" value="FLAVIN MONOAMINE OXIDASE"/>
    <property type="match status" value="1"/>
</dbReference>
<sequence>MARARHVGIIGAGVAGLRCADVLLQHGYHVTILEVRNRIGGRVCQKEIGGTVVDMGPNWIHGTDNNPIADISKATGTVTFDFGIEGPHTIVSQDGKPLPLPVADRITNTLWMLVDEALDWSLKNYKSIPADLNVFDYLKKKIDESNLSATEKSNCVELSKLWGSYIGSPVDKQSLKYFFMEAGVEGANLIVASTYKKILDHIAKPAEDGAEIALDDAVVSVTTETQEEGRKVITRTSSGKLREFDEVISTLPLGYLKNNKSIFNPPLPESVQEAIDGLGFGALEKIYLRFPSAFWHIEKKDIKEDEQDQTHPVHMIDYLNPLYVDMPIKGEFWNQECVSLSALPEPCAQPTLLFYLYGPSAEYITSSVASLVPASKEYFDVINTFLKPFYSRLPRYNETNPACQPTAALATQWSNDQFTGHGSYSNFQVGLEHGTEHVDAFSDDNLGITRGIWFAGEHTAPLLGLGTVTGAYWSGENTARRLLQAFKSN</sequence>
<keyword evidence="3" id="KW-1185">Reference proteome</keyword>
<dbReference type="Gene3D" id="3.50.50.60">
    <property type="entry name" value="FAD/NAD(P)-binding domain"/>
    <property type="match status" value="1"/>
</dbReference>
<comment type="caution">
    <text evidence="2">The sequence shown here is derived from an EMBL/GenBank/DDBJ whole genome shotgun (WGS) entry which is preliminary data.</text>
</comment>
<proteinExistence type="predicted"/>
<name>A0A168BU47_9EURO</name>
<dbReference type="Gene3D" id="3.90.660.10">
    <property type="match status" value="1"/>
</dbReference>
<dbReference type="InterPro" id="IPR036188">
    <property type="entry name" value="FAD/NAD-bd_sf"/>
</dbReference>
<dbReference type="OrthoDB" id="5046242at2759"/>
<dbReference type="InterPro" id="IPR002937">
    <property type="entry name" value="Amino_oxidase"/>
</dbReference>
<dbReference type="AlphaFoldDB" id="A0A168BU47"/>
<dbReference type="Pfam" id="PF01593">
    <property type="entry name" value="Amino_oxidase"/>
    <property type="match status" value="1"/>
</dbReference>
<dbReference type="PANTHER" id="PTHR10742:SF414">
    <property type="entry name" value="CONTAINING AMINE OXIDASE, PUTATIVE (AFU_ORTHOLOGUE AFUA_3G12150)-RELATED"/>
    <property type="match status" value="1"/>
</dbReference>